<dbReference type="AlphaFoldDB" id="A0A4R0RP26"/>
<organism evidence="1 2">
    <name type="scientific">Steccherinum ochraceum</name>
    <dbReference type="NCBI Taxonomy" id="92696"/>
    <lineage>
        <taxon>Eukaryota</taxon>
        <taxon>Fungi</taxon>
        <taxon>Dikarya</taxon>
        <taxon>Basidiomycota</taxon>
        <taxon>Agaricomycotina</taxon>
        <taxon>Agaricomycetes</taxon>
        <taxon>Polyporales</taxon>
        <taxon>Steccherinaceae</taxon>
        <taxon>Steccherinum</taxon>
    </lineage>
</organism>
<evidence type="ECO:0000313" key="1">
    <source>
        <dbReference type="EMBL" id="TCD67059.1"/>
    </source>
</evidence>
<dbReference type="EMBL" id="RWJN01000112">
    <property type="protein sequence ID" value="TCD67059.1"/>
    <property type="molecule type" value="Genomic_DNA"/>
</dbReference>
<accession>A0A4R0RP26</accession>
<comment type="caution">
    <text evidence="1">The sequence shown here is derived from an EMBL/GenBank/DDBJ whole genome shotgun (WGS) entry which is preliminary data.</text>
</comment>
<dbReference type="Proteomes" id="UP000292702">
    <property type="component" value="Unassembled WGS sequence"/>
</dbReference>
<sequence length="444" mass="50000">MDRNTLSACSLLSHAFYNLASPVLFRSLVIDDTSPTHDIHAFLRDLRAHAICGPANLVKNLTLQGAGWNEDEHVELSIIDVHTIFAILAELPSAHSLKLVGILVKRSHDAKTAPKQRRSLKNLELHHLAFDLSRRAGAGYAVMGDKRVLCSFVQMLNMLCTVENMTIYDTETIHINKHNLNWESEPEFTMSTARFLGRLRTSRTRIKHLVSQEGTVSHDVYLELLKSSSSLKDLQTMRISDTYKSIYSFLRGSLARNLTHLHLDIEPDEVHSVPFRMSEMKLDLACCIRLATLRISTIVGEWGRSEEESQRDIKDSASRFAAALEAACIQAPDTVIIIEIEVVDSRRSPLPNDTSVLLDAAIDWMAADAALARRRDLQKVSFKFLFHPSERRCYLDCREAMKVKEVTHKAQIDLIKANLPNTSSRRNLLTVACEPSHDSCPVVL</sequence>
<reference evidence="1 2" key="1">
    <citation type="submission" date="2018-11" db="EMBL/GenBank/DDBJ databases">
        <title>Genome assembly of Steccherinum ochraceum LE-BIN_3174, the white-rot fungus of the Steccherinaceae family (The Residual Polyporoid clade, Polyporales, Basidiomycota).</title>
        <authorList>
            <person name="Fedorova T.V."/>
            <person name="Glazunova O.A."/>
            <person name="Landesman E.O."/>
            <person name="Moiseenko K.V."/>
            <person name="Psurtseva N.V."/>
            <person name="Savinova O.S."/>
            <person name="Shakhova N.V."/>
            <person name="Tyazhelova T.V."/>
            <person name="Vasina D.V."/>
        </authorList>
    </citation>
    <scope>NUCLEOTIDE SEQUENCE [LARGE SCALE GENOMIC DNA]</scope>
    <source>
        <strain evidence="1 2">LE-BIN_3174</strain>
    </source>
</reference>
<name>A0A4R0RP26_9APHY</name>
<proteinExistence type="predicted"/>
<gene>
    <name evidence="1" type="ORF">EIP91_000621</name>
</gene>
<protein>
    <submittedName>
        <fullName evidence="1">Uncharacterized protein</fullName>
    </submittedName>
</protein>
<evidence type="ECO:0000313" key="2">
    <source>
        <dbReference type="Proteomes" id="UP000292702"/>
    </source>
</evidence>
<keyword evidence="2" id="KW-1185">Reference proteome</keyword>